<evidence type="ECO:0000256" key="3">
    <source>
        <dbReference type="ARBA" id="ARBA00023239"/>
    </source>
</evidence>
<proteinExistence type="inferred from homology"/>
<dbReference type="Pfam" id="PF00378">
    <property type="entry name" value="ECH_1"/>
    <property type="match status" value="1"/>
</dbReference>
<evidence type="ECO:0000256" key="1">
    <source>
        <dbReference type="ARBA" id="ARBA00005254"/>
    </source>
</evidence>
<dbReference type="PROSITE" id="PS00166">
    <property type="entry name" value="ENOYL_COA_HYDRATASE"/>
    <property type="match status" value="1"/>
</dbReference>
<dbReference type="AlphaFoldDB" id="A0A6N9T318"/>
<dbReference type="RefSeq" id="WP_163462322.1">
    <property type="nucleotide sequence ID" value="NZ_JAAAMG010000004.1"/>
</dbReference>
<dbReference type="CDD" id="cd06558">
    <property type="entry name" value="crotonase-like"/>
    <property type="match status" value="1"/>
</dbReference>
<evidence type="ECO:0000313" key="6">
    <source>
        <dbReference type="Proteomes" id="UP000469011"/>
    </source>
</evidence>
<comment type="similarity">
    <text evidence="1 4">Belongs to the enoyl-CoA hydratase/isomerase family.</text>
</comment>
<dbReference type="Proteomes" id="UP000469011">
    <property type="component" value="Unassembled WGS sequence"/>
</dbReference>
<protein>
    <submittedName>
        <fullName evidence="5">Crotonase/enoyl-CoA hydratase family protein</fullName>
        <ecNumber evidence="5">4.2.1.17</ecNumber>
    </submittedName>
</protein>
<gene>
    <name evidence="5" type="ORF">GTK09_07330</name>
</gene>
<dbReference type="Gene3D" id="3.90.226.10">
    <property type="entry name" value="2-enoyl-CoA Hydratase, Chain A, domain 1"/>
    <property type="match status" value="1"/>
</dbReference>
<evidence type="ECO:0000313" key="5">
    <source>
        <dbReference type="EMBL" id="NDW04239.1"/>
    </source>
</evidence>
<evidence type="ECO:0000256" key="4">
    <source>
        <dbReference type="RuleBase" id="RU003707"/>
    </source>
</evidence>
<dbReference type="PANTHER" id="PTHR11941">
    <property type="entry name" value="ENOYL-COA HYDRATASE-RELATED"/>
    <property type="match status" value="1"/>
</dbReference>
<keyword evidence="3 5" id="KW-0456">Lyase</keyword>
<name>A0A6N9T318_9HYPH</name>
<evidence type="ECO:0000256" key="2">
    <source>
        <dbReference type="ARBA" id="ARBA00023098"/>
    </source>
</evidence>
<sequence length="274" mass="29547">MTAEPSEPHLLEEVRGDILLLTLNRPAARNAISPEMACRLSDAYARYAADDELRVLVLTGAGRKAFCAGGDLALTMPLLTGAREPQDDWDRRVLDDPAVMDRSALRHSAIDKPIIAAINGTCVAGGLETMLATDIRIASETARFGLPEAKHGLIPFAGSLARLPRQIPHAAAMEMLLTGDMIDAERALALGLVNRVVPQAEVLSRALCIAESIAENGPVAIRQIKRTVRLATGLALEQGFALEDEAKRIVMASKDAREGPLAFMEKRPARFEGR</sequence>
<dbReference type="InterPro" id="IPR014748">
    <property type="entry name" value="Enoyl-CoA_hydra_C"/>
</dbReference>
<dbReference type="EC" id="4.2.1.17" evidence="5"/>
<dbReference type="GO" id="GO:0006635">
    <property type="term" value="P:fatty acid beta-oxidation"/>
    <property type="evidence" value="ECO:0007669"/>
    <property type="project" value="TreeGrafter"/>
</dbReference>
<dbReference type="Gene3D" id="1.10.12.10">
    <property type="entry name" value="Lyase 2-enoyl-coa Hydratase, Chain A, domain 2"/>
    <property type="match status" value="1"/>
</dbReference>
<dbReference type="InterPro" id="IPR018376">
    <property type="entry name" value="Enoyl-CoA_hyd/isom_CS"/>
</dbReference>
<dbReference type="SUPFAM" id="SSF52096">
    <property type="entry name" value="ClpP/crotonase"/>
    <property type="match status" value="1"/>
</dbReference>
<accession>A0A6N9T318</accession>
<dbReference type="EMBL" id="JAAAMG010000004">
    <property type="protein sequence ID" value="NDW04239.1"/>
    <property type="molecule type" value="Genomic_DNA"/>
</dbReference>
<dbReference type="PANTHER" id="PTHR11941:SF169">
    <property type="entry name" value="(7AS)-7A-METHYL-1,5-DIOXO-2,3,5,6,7,7A-HEXAHYDRO-1H-INDENE-CARBOXYL-COA HYDROLASE"/>
    <property type="match status" value="1"/>
</dbReference>
<organism evidence="5 6">
    <name type="scientific">Jiella pacifica</name>
    <dbReference type="NCBI Taxonomy" id="2696469"/>
    <lineage>
        <taxon>Bacteria</taxon>
        <taxon>Pseudomonadati</taxon>
        <taxon>Pseudomonadota</taxon>
        <taxon>Alphaproteobacteria</taxon>
        <taxon>Hyphomicrobiales</taxon>
        <taxon>Aurantimonadaceae</taxon>
        <taxon>Jiella</taxon>
    </lineage>
</organism>
<reference evidence="5 6" key="1">
    <citation type="submission" date="2020-01" db="EMBL/GenBank/DDBJ databases">
        <title>Jiella pacifica sp. nov.</title>
        <authorList>
            <person name="Xue Z."/>
            <person name="Zhu S."/>
            <person name="Chen J."/>
            <person name="Yang J."/>
        </authorList>
    </citation>
    <scope>NUCLEOTIDE SEQUENCE [LARGE SCALE GENOMIC DNA]</scope>
    <source>
        <strain evidence="5 6">40Bstr34</strain>
    </source>
</reference>
<keyword evidence="6" id="KW-1185">Reference proteome</keyword>
<dbReference type="InterPro" id="IPR029045">
    <property type="entry name" value="ClpP/crotonase-like_dom_sf"/>
</dbReference>
<dbReference type="InterPro" id="IPR001753">
    <property type="entry name" value="Enoyl-CoA_hydra/iso"/>
</dbReference>
<comment type="caution">
    <text evidence="5">The sequence shown here is derived from an EMBL/GenBank/DDBJ whole genome shotgun (WGS) entry which is preliminary data.</text>
</comment>
<keyword evidence="2" id="KW-0443">Lipid metabolism</keyword>
<dbReference type="GO" id="GO:0004300">
    <property type="term" value="F:enoyl-CoA hydratase activity"/>
    <property type="evidence" value="ECO:0007669"/>
    <property type="project" value="UniProtKB-EC"/>
</dbReference>